<evidence type="ECO:0000256" key="3">
    <source>
        <dbReference type="ARBA" id="ARBA00022448"/>
    </source>
</evidence>
<feature type="transmembrane region" description="Helical" evidence="8">
    <location>
        <begin position="266"/>
        <end position="288"/>
    </location>
</feature>
<dbReference type="VEuPathDB" id="TrichDB:TVAG_185720"/>
<dbReference type="GO" id="GO:0016020">
    <property type="term" value="C:membrane"/>
    <property type="evidence" value="ECO:0007669"/>
    <property type="project" value="UniProtKB-SubCell"/>
</dbReference>
<evidence type="ECO:0000256" key="5">
    <source>
        <dbReference type="ARBA" id="ARBA00022970"/>
    </source>
</evidence>
<evidence type="ECO:0000256" key="8">
    <source>
        <dbReference type="SAM" id="Phobius"/>
    </source>
</evidence>
<evidence type="ECO:0000256" key="7">
    <source>
        <dbReference type="ARBA" id="ARBA00023136"/>
    </source>
</evidence>
<feature type="transmembrane region" description="Helical" evidence="8">
    <location>
        <begin position="381"/>
        <end position="399"/>
    </location>
</feature>
<proteinExistence type="inferred from homology"/>
<gene>
    <name evidence="10" type="ORF">TVAG_185720</name>
</gene>
<dbReference type="FunCoup" id="A2D8L6">
    <property type="interactions" value="73"/>
</dbReference>
<feature type="transmembrane region" description="Helical" evidence="8">
    <location>
        <begin position="189"/>
        <end position="212"/>
    </location>
</feature>
<dbReference type="RefSeq" id="XP_001584251.1">
    <property type="nucleotide sequence ID" value="XM_001584201.1"/>
</dbReference>
<dbReference type="STRING" id="5722.A2D8L6"/>
<dbReference type="InterPro" id="IPR013057">
    <property type="entry name" value="AA_transpt_TM"/>
</dbReference>
<accession>A2D8L6</accession>
<dbReference type="eggNOG" id="KOG1305">
    <property type="taxonomic scope" value="Eukaryota"/>
</dbReference>
<dbReference type="SMR" id="A2D8L6"/>
<dbReference type="VEuPathDB" id="TrichDB:TVAGG3_0392530"/>
<evidence type="ECO:0000313" key="11">
    <source>
        <dbReference type="Proteomes" id="UP000001542"/>
    </source>
</evidence>
<dbReference type="InParanoid" id="A2D8L6"/>
<keyword evidence="7 8" id="KW-0472">Membrane</keyword>
<evidence type="ECO:0000256" key="2">
    <source>
        <dbReference type="ARBA" id="ARBA00008066"/>
    </source>
</evidence>
<dbReference type="KEGG" id="tva:5468827"/>
<evidence type="ECO:0000313" key="10">
    <source>
        <dbReference type="EMBL" id="EAY23265.1"/>
    </source>
</evidence>
<protein>
    <submittedName>
        <fullName evidence="10">Transmembrane amino acid transporter protein</fullName>
    </submittedName>
</protein>
<dbReference type="GO" id="GO:0006865">
    <property type="term" value="P:amino acid transport"/>
    <property type="evidence" value="ECO:0007669"/>
    <property type="project" value="UniProtKB-KW"/>
</dbReference>
<dbReference type="OrthoDB" id="28208at2759"/>
<comment type="subcellular location">
    <subcellularLocation>
        <location evidence="1">Membrane</location>
        <topology evidence="1">Multi-pass membrane protein</topology>
    </subcellularLocation>
</comment>
<feature type="transmembrane region" description="Helical" evidence="8">
    <location>
        <begin position="162"/>
        <end position="182"/>
    </location>
</feature>
<feature type="transmembrane region" description="Helical" evidence="8">
    <location>
        <begin position="120"/>
        <end position="142"/>
    </location>
</feature>
<keyword evidence="4 8" id="KW-0812">Transmembrane</keyword>
<evidence type="ECO:0000256" key="4">
    <source>
        <dbReference type="ARBA" id="ARBA00022692"/>
    </source>
</evidence>
<feature type="transmembrane region" description="Helical" evidence="8">
    <location>
        <begin position="308"/>
        <end position="333"/>
    </location>
</feature>
<dbReference type="EMBL" id="DS113179">
    <property type="protein sequence ID" value="EAY23265.1"/>
    <property type="molecule type" value="Genomic_DNA"/>
</dbReference>
<sequence>MDSSYTPIPGDEKPFEENVSIRLSSAPVDLSISEFSEASAAVKYESPFSAVMNLLNSLVGAEILSISHSMRYCGLYVSVGLMTLTAILSYVATILTVKLQHKTKAESLHDLAVHILGSKGSFALSILTLLFTYSCCVAYLIIGGNNIASWFVLLKHPEWNSGWRRYFVILIYAIILPVALTISKKMTFLSMFSTFSIFCLGCYAVVVVMKTLSYLPSHGFSKAAKAYDLNLGFFNALAIYSLMFALPAIILPILKPTKPDTRHRFRIIGSAFGSCYLFVLIPGVLGYLRFGNDISDIILESFDVKDPIIQAVRIAFFIVVTASYPVIALSITADLSALIFHVNNPNNLSTKQRVIVLICANVPPVIIACVCPNISPVLAIGGSLGGCLTNFFFPAILWLKDSSQKLTHWSNILCACFAIFGLGSACIATYRAVVVAINPHASE</sequence>
<dbReference type="Proteomes" id="UP000001542">
    <property type="component" value="Unassembled WGS sequence"/>
</dbReference>
<comment type="similarity">
    <text evidence="2">Belongs to the amino acid/polyamine transporter 2 family.</text>
</comment>
<organism evidence="10 11">
    <name type="scientific">Trichomonas vaginalis (strain ATCC PRA-98 / G3)</name>
    <dbReference type="NCBI Taxonomy" id="412133"/>
    <lineage>
        <taxon>Eukaryota</taxon>
        <taxon>Metamonada</taxon>
        <taxon>Parabasalia</taxon>
        <taxon>Trichomonadida</taxon>
        <taxon>Trichomonadidae</taxon>
        <taxon>Trichomonas</taxon>
    </lineage>
</organism>
<evidence type="ECO:0000256" key="1">
    <source>
        <dbReference type="ARBA" id="ARBA00004141"/>
    </source>
</evidence>
<feature type="transmembrane region" description="Helical" evidence="8">
    <location>
        <begin position="232"/>
        <end position="254"/>
    </location>
</feature>
<evidence type="ECO:0000259" key="9">
    <source>
        <dbReference type="Pfam" id="PF01490"/>
    </source>
</evidence>
<dbReference type="Pfam" id="PF01490">
    <property type="entry name" value="Aa_trans"/>
    <property type="match status" value="1"/>
</dbReference>
<name>A2D8L6_TRIV3</name>
<keyword evidence="3" id="KW-0813">Transport</keyword>
<keyword evidence="6 8" id="KW-1133">Transmembrane helix</keyword>
<dbReference type="OMA" id="MITLICG"/>
<dbReference type="PANTHER" id="PTHR22950">
    <property type="entry name" value="AMINO ACID TRANSPORTER"/>
    <property type="match status" value="1"/>
</dbReference>
<feature type="domain" description="Amino acid transporter transmembrane" evidence="9">
    <location>
        <begin position="46"/>
        <end position="431"/>
    </location>
</feature>
<dbReference type="AlphaFoldDB" id="A2D8L6"/>
<keyword evidence="5" id="KW-0029">Amino-acid transport</keyword>
<feature type="transmembrane region" description="Helical" evidence="8">
    <location>
        <begin position="354"/>
        <end position="375"/>
    </location>
</feature>
<feature type="transmembrane region" description="Helical" evidence="8">
    <location>
        <begin position="411"/>
        <end position="433"/>
    </location>
</feature>
<evidence type="ECO:0000256" key="6">
    <source>
        <dbReference type="ARBA" id="ARBA00022989"/>
    </source>
</evidence>
<dbReference type="PANTHER" id="PTHR22950:SF458">
    <property type="entry name" value="SODIUM-COUPLED NEUTRAL AMINO ACID TRANSPORTER 11-RELATED"/>
    <property type="match status" value="1"/>
</dbReference>
<keyword evidence="11" id="KW-1185">Reference proteome</keyword>
<reference evidence="10" key="1">
    <citation type="submission" date="2006-10" db="EMBL/GenBank/DDBJ databases">
        <authorList>
            <person name="Amadeo P."/>
            <person name="Zhao Q."/>
            <person name="Wortman J."/>
            <person name="Fraser-Liggett C."/>
            <person name="Carlton J."/>
        </authorList>
    </citation>
    <scope>NUCLEOTIDE SEQUENCE</scope>
    <source>
        <strain evidence="10">G3</strain>
    </source>
</reference>
<feature type="transmembrane region" description="Helical" evidence="8">
    <location>
        <begin position="75"/>
        <end position="99"/>
    </location>
</feature>
<reference evidence="10" key="2">
    <citation type="journal article" date="2007" name="Science">
        <title>Draft genome sequence of the sexually transmitted pathogen Trichomonas vaginalis.</title>
        <authorList>
            <person name="Carlton J.M."/>
            <person name="Hirt R.P."/>
            <person name="Silva J.C."/>
            <person name="Delcher A.L."/>
            <person name="Schatz M."/>
            <person name="Zhao Q."/>
            <person name="Wortman J.R."/>
            <person name="Bidwell S.L."/>
            <person name="Alsmark U.C.M."/>
            <person name="Besteiro S."/>
            <person name="Sicheritz-Ponten T."/>
            <person name="Noel C.J."/>
            <person name="Dacks J.B."/>
            <person name="Foster P.G."/>
            <person name="Simillion C."/>
            <person name="Van de Peer Y."/>
            <person name="Miranda-Saavedra D."/>
            <person name="Barton G.J."/>
            <person name="Westrop G.D."/>
            <person name="Mueller S."/>
            <person name="Dessi D."/>
            <person name="Fiori P.L."/>
            <person name="Ren Q."/>
            <person name="Paulsen I."/>
            <person name="Zhang H."/>
            <person name="Bastida-Corcuera F.D."/>
            <person name="Simoes-Barbosa A."/>
            <person name="Brown M.T."/>
            <person name="Hayes R.D."/>
            <person name="Mukherjee M."/>
            <person name="Okumura C.Y."/>
            <person name="Schneider R."/>
            <person name="Smith A.J."/>
            <person name="Vanacova S."/>
            <person name="Villalvazo M."/>
            <person name="Haas B.J."/>
            <person name="Pertea M."/>
            <person name="Feldblyum T.V."/>
            <person name="Utterback T.R."/>
            <person name="Shu C.L."/>
            <person name="Osoegawa K."/>
            <person name="de Jong P.J."/>
            <person name="Hrdy I."/>
            <person name="Horvathova L."/>
            <person name="Zubacova Z."/>
            <person name="Dolezal P."/>
            <person name="Malik S.B."/>
            <person name="Logsdon J.M. Jr."/>
            <person name="Henze K."/>
            <person name="Gupta A."/>
            <person name="Wang C.C."/>
            <person name="Dunne R.L."/>
            <person name="Upcroft J.A."/>
            <person name="Upcroft P."/>
            <person name="White O."/>
            <person name="Salzberg S.L."/>
            <person name="Tang P."/>
            <person name="Chiu C.-H."/>
            <person name="Lee Y.-S."/>
            <person name="Embley T.M."/>
            <person name="Coombs G.H."/>
            <person name="Mottram J.C."/>
            <person name="Tachezy J."/>
            <person name="Fraser-Liggett C.M."/>
            <person name="Johnson P.J."/>
        </authorList>
    </citation>
    <scope>NUCLEOTIDE SEQUENCE [LARGE SCALE GENOMIC DNA]</scope>
    <source>
        <strain evidence="10">G3</strain>
    </source>
</reference>